<dbReference type="Proteomes" id="UP000662314">
    <property type="component" value="Unassembled WGS sequence"/>
</dbReference>
<feature type="region of interest" description="Disordered" evidence="1">
    <location>
        <begin position="1"/>
        <end position="52"/>
    </location>
</feature>
<keyword evidence="3" id="KW-1185">Reference proteome</keyword>
<accession>A0A8J7I2P4</accession>
<evidence type="ECO:0000313" key="2">
    <source>
        <dbReference type="EMBL" id="MBH8572330.1"/>
    </source>
</evidence>
<dbReference type="RefSeq" id="WP_214431154.1">
    <property type="nucleotide sequence ID" value="NZ_JAECZA010000011.1"/>
</dbReference>
<evidence type="ECO:0000256" key="1">
    <source>
        <dbReference type="SAM" id="MobiDB-lite"/>
    </source>
</evidence>
<sequence length="52" mass="5596">MLTFGLERRGEAEKGRRGEEVGVLDGTSSTWGDPKTGVPPLSVESKLPLAQR</sequence>
<gene>
    <name evidence="2" type="ORF">I8752_04635</name>
</gene>
<organism evidence="2 3">
    <name type="scientific">Dendronalium phyllosphericum CENA369</name>
    <dbReference type="NCBI Taxonomy" id="1725256"/>
    <lineage>
        <taxon>Bacteria</taxon>
        <taxon>Bacillati</taxon>
        <taxon>Cyanobacteriota</taxon>
        <taxon>Cyanophyceae</taxon>
        <taxon>Nostocales</taxon>
        <taxon>Nostocaceae</taxon>
        <taxon>Dendronalium</taxon>
        <taxon>Dendronalium phyllosphericum</taxon>
    </lineage>
</organism>
<dbReference type="EMBL" id="JAECZA010000011">
    <property type="protein sequence ID" value="MBH8572330.1"/>
    <property type="molecule type" value="Genomic_DNA"/>
</dbReference>
<proteinExistence type="predicted"/>
<reference evidence="2 3" key="1">
    <citation type="journal article" date="2021" name="Int. J. Syst. Evol. Microbiol.">
        <title>Amazonocrinis nigriterrae gen. nov., sp. nov., Atlanticothrix silvestris gen. nov., sp. nov. and Dendronalium phyllosphericum gen. nov., sp. nov., nostocacean cyanobacteria from Brazilian environments.</title>
        <authorList>
            <person name="Alvarenga D.O."/>
            <person name="Andreote A.P.D."/>
            <person name="Branco L.H.Z."/>
            <person name="Delbaje E."/>
            <person name="Cruz R.B."/>
            <person name="Varani A.M."/>
            <person name="Fiore M.F."/>
        </authorList>
    </citation>
    <scope>NUCLEOTIDE SEQUENCE [LARGE SCALE GENOMIC DNA]</scope>
    <source>
        <strain evidence="2 3">CENA369</strain>
    </source>
</reference>
<feature type="compositionally biased region" description="Basic and acidic residues" evidence="1">
    <location>
        <begin position="1"/>
        <end position="20"/>
    </location>
</feature>
<evidence type="ECO:0000313" key="3">
    <source>
        <dbReference type="Proteomes" id="UP000662314"/>
    </source>
</evidence>
<dbReference type="AlphaFoldDB" id="A0A8J7I2P4"/>
<comment type="caution">
    <text evidence="2">The sequence shown here is derived from an EMBL/GenBank/DDBJ whole genome shotgun (WGS) entry which is preliminary data.</text>
</comment>
<protein>
    <submittedName>
        <fullName evidence="2">Uncharacterized protein</fullName>
    </submittedName>
</protein>
<name>A0A8J7I2P4_9NOST</name>